<dbReference type="PANTHER" id="PTHR43620:SF7">
    <property type="entry name" value="GLYCEROPHOSPHODIESTER PHOSPHODIESTERASE GDPD5-RELATED"/>
    <property type="match status" value="1"/>
</dbReference>
<gene>
    <name evidence="9" type="ORF">JYK14_00420</name>
</gene>
<comment type="similarity">
    <text evidence="1">Belongs to the glycerophosphoryl diester phosphodiesterase family.</text>
</comment>
<dbReference type="EC" id="3.1.4.46" evidence="2"/>
<dbReference type="InterPro" id="IPR017946">
    <property type="entry name" value="PLC-like_Pdiesterase_TIM-brl"/>
</dbReference>
<keyword evidence="9" id="KW-0255">Endonuclease</keyword>
<dbReference type="Gene3D" id="3.60.10.10">
    <property type="entry name" value="Endonuclease/exonuclease/phosphatase"/>
    <property type="match status" value="1"/>
</dbReference>
<evidence type="ECO:0000256" key="5">
    <source>
        <dbReference type="ARBA" id="ARBA00022801"/>
    </source>
</evidence>
<name>A0ABT1D0T9_9PROT</name>
<evidence type="ECO:0000259" key="8">
    <source>
        <dbReference type="PROSITE" id="PS51704"/>
    </source>
</evidence>
<evidence type="ECO:0000313" key="9">
    <source>
        <dbReference type="EMBL" id="MCO6414645.1"/>
    </source>
</evidence>
<reference evidence="9 10" key="1">
    <citation type="submission" date="2021-12" db="EMBL/GenBank/DDBJ databases">
        <title>Siccirubricoccus leaddurans sp. nov., a high concentration Zn2+ tolerance bacterium.</title>
        <authorList>
            <person name="Cao Y."/>
        </authorList>
    </citation>
    <scope>NUCLEOTIDE SEQUENCE [LARGE SCALE GENOMIC DNA]</scope>
    <source>
        <strain evidence="9 10">KC 17139</strain>
    </source>
</reference>
<keyword evidence="4" id="KW-0319">Glycerol metabolism</keyword>
<evidence type="ECO:0000256" key="6">
    <source>
        <dbReference type="ARBA" id="ARBA00047512"/>
    </source>
</evidence>
<evidence type="ECO:0000256" key="1">
    <source>
        <dbReference type="ARBA" id="ARBA00007277"/>
    </source>
</evidence>
<dbReference type="InterPro" id="IPR005135">
    <property type="entry name" value="Endo/exonuclease/phosphatase"/>
</dbReference>
<sequence length="796" mass="85320">MSTESSNAASTFRVATFNASLNRGTAGELIADLATPADPQAATIAEIIQRNAPDILLVNEFDYAPYGAAADLFRLNYLERPQNTLGLASDVAEAQDYPQVFVAPSNTGIPSGFDLNNDGQVVTTPGAPGYGDDALGFGAFPGQYGMALFSKYPILFDQVRTFQTFLWKDMPGALLPDDAATAAPGDWYSAEELAGFRLASKSFWDVPVLVDGEVVHMIAGHPTPPTFDGAEDRNGLRNHDEIRFLADYVTPGHGGYIYDDAGVYGGLKEGERFVVLGDMNADPQDGDSVDAAIQQLLSSEAVDASLRPASPGGPEQAGEQGGANASHAGDPGFDTADFADTAPGNLRADYVLPSKDGLAPRGAGVFWPASDDPLFPLVGEYDPQLPGGFPSSDHRLAWADLVLTPDAPPGFNTLDGEAPTVFGHRGASAYRPEHTLASYRLAIQQDADVIEPDVVVTKDGVLIARHEPEIGGTTDVAEHPEFADRQVTKLLDGVPVTGWWAEDFTLAEIKTLHARERIPEIRPDNTAYNDLYRIPTLAEVIDLVKEVEFETGKKIGIAPETKHPTYFEYEGHHLDGTPIAQDTSRLLVETLVANDFTDPSRVTIQSFELANLIELQKQVMPAAGIDIPLLQLMNEGGYDIAFNFDPARGNNQGAYADFGFELTAESATNGDLYTPEALRAMKALYAEAIGPYKDDILPTRPVSPPVDGDGDGVAAITTQVTGQVTGLLKDAHAAGLEVVIYTLRDEEAFQALNPDGSVRSPEDEYRAFIDLGVDGFFTDSPESGRAAVARAELELL</sequence>
<keyword evidence="5" id="KW-0378">Hydrolase</keyword>
<keyword evidence="3" id="KW-0732">Signal</keyword>
<evidence type="ECO:0000256" key="7">
    <source>
        <dbReference type="SAM" id="MobiDB-lite"/>
    </source>
</evidence>
<keyword evidence="9" id="KW-0540">Nuclease</keyword>
<evidence type="ECO:0000256" key="3">
    <source>
        <dbReference type="ARBA" id="ARBA00022729"/>
    </source>
</evidence>
<evidence type="ECO:0000256" key="2">
    <source>
        <dbReference type="ARBA" id="ARBA00012247"/>
    </source>
</evidence>
<dbReference type="Pfam" id="PF03009">
    <property type="entry name" value="GDPD"/>
    <property type="match status" value="2"/>
</dbReference>
<dbReference type="Pfam" id="PF03372">
    <property type="entry name" value="Exo_endo_phos"/>
    <property type="match status" value="1"/>
</dbReference>
<dbReference type="PANTHER" id="PTHR43620">
    <property type="entry name" value="GLYCEROPHOSPHORYL DIESTER PHOSPHODIESTERASE"/>
    <property type="match status" value="1"/>
</dbReference>
<dbReference type="PROSITE" id="PS51704">
    <property type="entry name" value="GP_PDE"/>
    <property type="match status" value="1"/>
</dbReference>
<evidence type="ECO:0000313" key="10">
    <source>
        <dbReference type="Proteomes" id="UP001523392"/>
    </source>
</evidence>
<accession>A0ABT1D0T9</accession>
<dbReference type="Proteomes" id="UP001523392">
    <property type="component" value="Unassembled WGS sequence"/>
</dbReference>
<proteinExistence type="inferred from homology"/>
<dbReference type="InterPro" id="IPR036691">
    <property type="entry name" value="Endo/exonu/phosph_ase_sf"/>
</dbReference>
<dbReference type="InterPro" id="IPR030395">
    <property type="entry name" value="GP_PDE_dom"/>
</dbReference>
<feature type="region of interest" description="Disordered" evidence="7">
    <location>
        <begin position="305"/>
        <end position="340"/>
    </location>
</feature>
<dbReference type="SUPFAM" id="SSF51695">
    <property type="entry name" value="PLC-like phosphodiesterases"/>
    <property type="match status" value="1"/>
</dbReference>
<evidence type="ECO:0000256" key="4">
    <source>
        <dbReference type="ARBA" id="ARBA00022798"/>
    </source>
</evidence>
<dbReference type="EMBL" id="JAFIRR010000005">
    <property type="protein sequence ID" value="MCO6414645.1"/>
    <property type="molecule type" value="Genomic_DNA"/>
</dbReference>
<keyword evidence="10" id="KW-1185">Reference proteome</keyword>
<dbReference type="SUPFAM" id="SSF56219">
    <property type="entry name" value="DNase I-like"/>
    <property type="match status" value="1"/>
</dbReference>
<dbReference type="RefSeq" id="WP_252951236.1">
    <property type="nucleotide sequence ID" value="NZ_JAFIRR010000005.1"/>
</dbReference>
<dbReference type="GO" id="GO:0004519">
    <property type="term" value="F:endonuclease activity"/>
    <property type="evidence" value="ECO:0007669"/>
    <property type="project" value="UniProtKB-KW"/>
</dbReference>
<dbReference type="Gene3D" id="3.20.20.190">
    <property type="entry name" value="Phosphatidylinositol (PI) phosphodiesterase"/>
    <property type="match status" value="1"/>
</dbReference>
<comment type="catalytic activity">
    <reaction evidence="6">
        <text>a sn-glycero-3-phosphodiester + H2O = an alcohol + sn-glycerol 3-phosphate + H(+)</text>
        <dbReference type="Rhea" id="RHEA:12969"/>
        <dbReference type="ChEBI" id="CHEBI:15377"/>
        <dbReference type="ChEBI" id="CHEBI:15378"/>
        <dbReference type="ChEBI" id="CHEBI:30879"/>
        <dbReference type="ChEBI" id="CHEBI:57597"/>
        <dbReference type="ChEBI" id="CHEBI:83408"/>
        <dbReference type="EC" id="3.1.4.46"/>
    </reaction>
</comment>
<comment type="caution">
    <text evidence="9">The sequence shown here is derived from an EMBL/GenBank/DDBJ whole genome shotgun (WGS) entry which is preliminary data.</text>
</comment>
<organism evidence="9 10">
    <name type="scientific">Siccirubricoccus soli</name>
    <dbReference type="NCBI Taxonomy" id="2899147"/>
    <lineage>
        <taxon>Bacteria</taxon>
        <taxon>Pseudomonadati</taxon>
        <taxon>Pseudomonadota</taxon>
        <taxon>Alphaproteobacteria</taxon>
        <taxon>Acetobacterales</taxon>
        <taxon>Roseomonadaceae</taxon>
        <taxon>Siccirubricoccus</taxon>
    </lineage>
</organism>
<feature type="domain" description="GP-PDE" evidence="8">
    <location>
        <begin position="419"/>
        <end position="788"/>
    </location>
</feature>
<protein>
    <recommendedName>
        <fullName evidence="2">glycerophosphodiester phosphodiesterase</fullName>
        <ecNumber evidence="2">3.1.4.46</ecNumber>
    </recommendedName>
</protein>